<dbReference type="Gramene" id="Ma04_t32790.1">
    <property type="protein sequence ID" value="Ma04_p32790.1"/>
    <property type="gene ID" value="Ma04_g32790"/>
</dbReference>
<proteinExistence type="predicted"/>
<evidence type="ECO:0000313" key="2">
    <source>
        <dbReference type="EnsemblPlants" id="Ma04_p32790.1"/>
    </source>
</evidence>
<evidence type="ECO:0000313" key="3">
    <source>
        <dbReference type="Proteomes" id="UP000012960"/>
    </source>
</evidence>
<dbReference type="InParanoid" id="A0A804IWK3"/>
<reference evidence="1" key="1">
    <citation type="submission" date="2021-03" db="EMBL/GenBank/DDBJ databases">
        <authorList>
            <consortium name="Genoscope - CEA"/>
            <person name="William W."/>
        </authorList>
    </citation>
    <scope>NUCLEOTIDE SEQUENCE</scope>
    <source>
        <strain evidence="1">Doubled-haploid Pahang</strain>
    </source>
</reference>
<accession>A0A804IWK3</accession>
<organism evidence="2 3">
    <name type="scientific">Musa acuminata subsp. malaccensis</name>
    <name type="common">Wild banana</name>
    <name type="synonym">Musa malaccensis</name>
    <dbReference type="NCBI Taxonomy" id="214687"/>
    <lineage>
        <taxon>Eukaryota</taxon>
        <taxon>Viridiplantae</taxon>
        <taxon>Streptophyta</taxon>
        <taxon>Embryophyta</taxon>
        <taxon>Tracheophyta</taxon>
        <taxon>Spermatophyta</taxon>
        <taxon>Magnoliopsida</taxon>
        <taxon>Liliopsida</taxon>
        <taxon>Zingiberales</taxon>
        <taxon>Musaceae</taxon>
        <taxon>Musa</taxon>
    </lineage>
</organism>
<name>A0A804IWK3_MUSAM</name>
<dbReference type="EMBL" id="HG996469">
    <property type="protein sequence ID" value="CAG1844089.1"/>
    <property type="molecule type" value="Genomic_DNA"/>
</dbReference>
<sequence length="33" mass="3759">MSSSKPAGSIHDFTVRMPREMMWILAFTKGRSC</sequence>
<dbReference type="AlphaFoldDB" id="A0A804IWK3"/>
<dbReference type="Proteomes" id="UP000012960">
    <property type="component" value="Unplaced"/>
</dbReference>
<gene>
    <name evidence="1" type="ORF">GSMUA_138840.1</name>
</gene>
<dbReference type="EnsemblPlants" id="Ma04_t32790.1">
    <property type="protein sequence ID" value="Ma04_p32790.1"/>
    <property type="gene ID" value="Ma04_g32790"/>
</dbReference>
<evidence type="ECO:0000313" key="1">
    <source>
        <dbReference type="EMBL" id="CAG1844089.1"/>
    </source>
</evidence>
<reference evidence="2" key="2">
    <citation type="submission" date="2021-05" db="UniProtKB">
        <authorList>
            <consortium name="EnsemblPlants"/>
        </authorList>
    </citation>
    <scope>IDENTIFICATION</scope>
    <source>
        <strain evidence="2">subsp. malaccensis</strain>
    </source>
</reference>
<protein>
    <submittedName>
        <fullName evidence="1">(wild Malaysian banana) hypothetical protein</fullName>
    </submittedName>
</protein>
<keyword evidence="3" id="KW-1185">Reference proteome</keyword>